<reference evidence="1" key="1">
    <citation type="submission" date="2021-01" db="EMBL/GenBank/DDBJ databases">
        <authorList>
            <consortium name="Genoscope - CEA"/>
            <person name="William W."/>
        </authorList>
    </citation>
    <scope>NUCLEOTIDE SEQUENCE</scope>
</reference>
<dbReference type="Proteomes" id="UP001295469">
    <property type="component" value="Chromosome C09"/>
</dbReference>
<name>A0A816J0C6_BRANA</name>
<proteinExistence type="predicted"/>
<dbReference type="AlphaFoldDB" id="A0A816J0C6"/>
<accession>A0A816J0C6</accession>
<dbReference type="EMBL" id="HG994373">
    <property type="protein sequence ID" value="CAF1732038.1"/>
    <property type="molecule type" value="Genomic_DNA"/>
</dbReference>
<protein>
    <submittedName>
        <fullName evidence="1">(rape) hypothetical protein</fullName>
    </submittedName>
</protein>
<organism evidence="1">
    <name type="scientific">Brassica napus</name>
    <name type="common">Rape</name>
    <dbReference type="NCBI Taxonomy" id="3708"/>
    <lineage>
        <taxon>Eukaryota</taxon>
        <taxon>Viridiplantae</taxon>
        <taxon>Streptophyta</taxon>
        <taxon>Embryophyta</taxon>
        <taxon>Tracheophyta</taxon>
        <taxon>Spermatophyta</taxon>
        <taxon>Magnoliopsida</taxon>
        <taxon>eudicotyledons</taxon>
        <taxon>Gunneridae</taxon>
        <taxon>Pentapetalae</taxon>
        <taxon>rosids</taxon>
        <taxon>malvids</taxon>
        <taxon>Brassicales</taxon>
        <taxon>Brassicaceae</taxon>
        <taxon>Brassiceae</taxon>
        <taxon>Brassica</taxon>
    </lineage>
</organism>
<sequence length="49" mass="5491">MTTVVRSPDTASAHYFVFQLQSAAEELKRQGLTKLLDKKTNKIRGLDLA</sequence>
<gene>
    <name evidence="1" type="ORF">DARMORV10_C09P26900.1</name>
</gene>
<evidence type="ECO:0000313" key="1">
    <source>
        <dbReference type="EMBL" id="CAF1732038.1"/>
    </source>
</evidence>